<dbReference type="OrthoDB" id="3503208at2759"/>
<dbReference type="InterPro" id="IPR010296">
    <property type="entry name" value="DUF899_thioredox"/>
</dbReference>
<dbReference type="Proteomes" id="UP000236546">
    <property type="component" value="Unassembled WGS sequence"/>
</dbReference>
<dbReference type="Pfam" id="PF05988">
    <property type="entry name" value="DUF899"/>
    <property type="match status" value="1"/>
</dbReference>
<evidence type="ECO:0000313" key="2">
    <source>
        <dbReference type="EMBL" id="PNP42363.1"/>
    </source>
</evidence>
<sequence length="144" mass="16644">MVVVGQPRDMNKWRDELLNQNVHLPNPSDEYRRARDELTQREEELRLLTEEVAAQRWALPPVVTSKKTTLSSLQRIGSKVKLSELFAPGKDALMIYNMMFPRWAEDKRVPVPVGETAELRLFEQPCPSSKTSPERLHNYGEDRG</sequence>
<reference evidence="2 3" key="1">
    <citation type="submission" date="2017-02" db="EMBL/GenBank/DDBJ databases">
        <title>Genomes of Trichoderma spp. with biocontrol activity.</title>
        <authorList>
            <person name="Gardiner D."/>
            <person name="Kazan K."/>
            <person name="Vos C."/>
            <person name="Harvey P."/>
        </authorList>
    </citation>
    <scope>NUCLEOTIDE SEQUENCE [LARGE SCALE GENOMIC DNA]</scope>
    <source>
        <strain evidence="2 3">A5MH</strain>
    </source>
</reference>
<comment type="caution">
    <text evidence="2">The sequence shown here is derived from an EMBL/GenBank/DDBJ whole genome shotgun (WGS) entry which is preliminary data.</text>
</comment>
<evidence type="ECO:0000313" key="3">
    <source>
        <dbReference type="Proteomes" id="UP000236546"/>
    </source>
</evidence>
<feature type="region of interest" description="Disordered" evidence="1">
    <location>
        <begin position="122"/>
        <end position="144"/>
    </location>
</feature>
<organism evidence="2 3">
    <name type="scientific">Trichoderma gamsii</name>
    <dbReference type="NCBI Taxonomy" id="398673"/>
    <lineage>
        <taxon>Eukaryota</taxon>
        <taxon>Fungi</taxon>
        <taxon>Dikarya</taxon>
        <taxon>Ascomycota</taxon>
        <taxon>Pezizomycotina</taxon>
        <taxon>Sordariomycetes</taxon>
        <taxon>Hypocreomycetidae</taxon>
        <taxon>Hypocreales</taxon>
        <taxon>Hypocreaceae</taxon>
        <taxon>Trichoderma</taxon>
    </lineage>
</organism>
<feature type="compositionally biased region" description="Basic and acidic residues" evidence="1">
    <location>
        <begin position="132"/>
        <end position="144"/>
    </location>
</feature>
<accession>A0A2K0TA21</accession>
<evidence type="ECO:0000256" key="1">
    <source>
        <dbReference type="SAM" id="MobiDB-lite"/>
    </source>
</evidence>
<name>A0A2K0TA21_9HYPO</name>
<gene>
    <name evidence="2" type="ORF">TGAMA5MH_06045</name>
</gene>
<protein>
    <submittedName>
        <fullName evidence="2">Uncharacterized protein</fullName>
    </submittedName>
</protein>
<proteinExistence type="predicted"/>
<dbReference type="EMBL" id="MTYH01000051">
    <property type="protein sequence ID" value="PNP42363.1"/>
    <property type="molecule type" value="Genomic_DNA"/>
</dbReference>
<dbReference type="AlphaFoldDB" id="A0A2K0TA21"/>